<keyword evidence="3" id="KW-1185">Reference proteome</keyword>
<proteinExistence type="predicted"/>
<feature type="signal peptide" evidence="1">
    <location>
        <begin position="1"/>
        <end position="24"/>
    </location>
</feature>
<evidence type="ECO:0000313" key="3">
    <source>
        <dbReference type="Proteomes" id="UP001501456"/>
    </source>
</evidence>
<dbReference type="RefSeq" id="WP_344726645.1">
    <property type="nucleotide sequence ID" value="NZ_BAABBI010000001.1"/>
</dbReference>
<evidence type="ECO:0000256" key="1">
    <source>
        <dbReference type="SAM" id="SignalP"/>
    </source>
</evidence>
<protein>
    <submittedName>
        <fullName evidence="2">DUF4270 domain-containing protein</fullName>
    </submittedName>
</protein>
<dbReference type="Pfam" id="PF14092">
    <property type="entry name" value="DUF4270"/>
    <property type="match status" value="1"/>
</dbReference>
<name>A0ABP7GVM9_9FLAO</name>
<evidence type="ECO:0000313" key="2">
    <source>
        <dbReference type="EMBL" id="GAA3775525.1"/>
    </source>
</evidence>
<accession>A0ABP7GVM9</accession>
<reference evidence="3" key="1">
    <citation type="journal article" date="2019" name="Int. J. Syst. Evol. Microbiol.">
        <title>The Global Catalogue of Microorganisms (GCM) 10K type strain sequencing project: providing services to taxonomists for standard genome sequencing and annotation.</title>
        <authorList>
            <consortium name="The Broad Institute Genomics Platform"/>
            <consortium name="The Broad Institute Genome Sequencing Center for Infectious Disease"/>
            <person name="Wu L."/>
            <person name="Ma J."/>
        </authorList>
    </citation>
    <scope>NUCLEOTIDE SEQUENCE [LARGE SCALE GENOMIC DNA]</scope>
    <source>
        <strain evidence="3">JCM 17525</strain>
    </source>
</reference>
<dbReference type="InterPro" id="IPR025366">
    <property type="entry name" value="DUF4270"/>
</dbReference>
<sequence length="531" mass="59436">MKKKENHILKSISLLLLIAITCIACERDFSSVESDLEGYKNFNTNSMQFPIVAYNKKTGPVQTNNLSSNLLGVYNDPVYGQTTASIVSQVVPTTYSPDFGEDPEIVDVQLTIPYFVTNLNTTDQNGLATYKIDSLYGSSPIKLSIRENTYFLRDNNPNNLDESQKYYSNAGQALNIDNENGEEFFVNGQFFPDNTEIVVTEYNEDTGEDEEVERITPSLRVSLFNSTDNETFWNDLFFSQEGTSAFSNANNFKDYFRGLLLKAEAISESGNMVMLDLTKASIVVTYSNPNDAGTARINSEYNLIFSGNKLNIFENDPSNTIIDQADANANPTTGDENLYLKGGEGSMAVIDLFNGQMLDEDGNLVDSKEYFLSKKEDWLINEANLVFYVNQNIVNQKEPDRVTLYDLTNNEAIIDYTYDTSTNTALPLYSKINFSKILERDSNNNGVKYKIQVTEHLNNILLRDSLNLKLGLFVTTNINGETNSATLNNEDDIVPTTTVLSPRGTVLHGNTASVPDDKKAYLEIYFTDPNN</sequence>
<comment type="caution">
    <text evidence="2">The sequence shown here is derived from an EMBL/GenBank/DDBJ whole genome shotgun (WGS) entry which is preliminary data.</text>
</comment>
<organism evidence="2 3">
    <name type="scientific">Corallibacter vietnamensis</name>
    <dbReference type="NCBI Taxonomy" id="904130"/>
    <lineage>
        <taxon>Bacteria</taxon>
        <taxon>Pseudomonadati</taxon>
        <taxon>Bacteroidota</taxon>
        <taxon>Flavobacteriia</taxon>
        <taxon>Flavobacteriales</taxon>
        <taxon>Flavobacteriaceae</taxon>
        <taxon>Corallibacter</taxon>
    </lineage>
</organism>
<dbReference type="EMBL" id="BAABBI010000001">
    <property type="protein sequence ID" value="GAA3775525.1"/>
    <property type="molecule type" value="Genomic_DNA"/>
</dbReference>
<gene>
    <name evidence="2" type="ORF">GCM10022271_04590</name>
</gene>
<dbReference type="Proteomes" id="UP001501456">
    <property type="component" value="Unassembled WGS sequence"/>
</dbReference>
<keyword evidence="1" id="KW-0732">Signal</keyword>
<feature type="chain" id="PRO_5045942642" evidence="1">
    <location>
        <begin position="25"/>
        <end position="531"/>
    </location>
</feature>